<keyword evidence="2" id="KW-1185">Reference proteome</keyword>
<comment type="caution">
    <text evidence="1">The sequence shown here is derived from an EMBL/GenBank/DDBJ whole genome shotgun (WGS) entry which is preliminary data.</text>
</comment>
<organism evidence="1 2">
    <name type="scientific">Streptacidiphilus alkalitolerans</name>
    <dbReference type="NCBI Taxonomy" id="3342712"/>
    <lineage>
        <taxon>Bacteria</taxon>
        <taxon>Bacillati</taxon>
        <taxon>Actinomycetota</taxon>
        <taxon>Actinomycetes</taxon>
        <taxon>Kitasatosporales</taxon>
        <taxon>Streptomycetaceae</taxon>
        <taxon>Streptacidiphilus</taxon>
    </lineage>
</organism>
<proteinExistence type="predicted"/>
<gene>
    <name evidence="1" type="ORF">ACEZDG_14040</name>
</gene>
<protein>
    <submittedName>
        <fullName evidence="1">Uncharacterized protein</fullName>
    </submittedName>
</protein>
<evidence type="ECO:0000313" key="2">
    <source>
        <dbReference type="Proteomes" id="UP001592582"/>
    </source>
</evidence>
<sequence>MSPQKPPTSGEAIEVPPWRPEHGPRPEVLVYPHGREPLLWIYAHGAWCYAVARGRFRTPQYTAYQVHIHPPGTLYVFIRTYRWGTDAVRILRGPKPPVDGASQTR</sequence>
<dbReference type="Proteomes" id="UP001592582">
    <property type="component" value="Unassembled WGS sequence"/>
</dbReference>
<dbReference type="EMBL" id="JBHEZX010000005">
    <property type="protein sequence ID" value="MFC1410386.1"/>
    <property type="molecule type" value="Genomic_DNA"/>
</dbReference>
<reference evidence="1 2" key="1">
    <citation type="submission" date="2024-09" db="EMBL/GenBank/DDBJ databases">
        <authorList>
            <person name="Lee S.D."/>
        </authorList>
    </citation>
    <scope>NUCLEOTIDE SEQUENCE [LARGE SCALE GENOMIC DNA]</scope>
    <source>
        <strain evidence="1 2">N1-1</strain>
    </source>
</reference>
<evidence type="ECO:0000313" key="1">
    <source>
        <dbReference type="EMBL" id="MFC1410386.1"/>
    </source>
</evidence>
<accession>A0ABV6V9J3</accession>
<name>A0ABV6V9J3_9ACTN</name>